<sequence length="208" mass="23568">MEKEIHYRVAIFGSARIQEGDPEYRDVFRIAKGLARSGFDVVTGGGPGLMHAANAGHKSAGSGNRSIGLNIRLPREQEANTCLDIKRDFDRFSARLDTFMSLSDAVVVAPGGIGTLLELFYAWQLVQVEHICETPIILFGPMWGELLEWMKREVVARRLMDERDLRMIFHLDDVDEVLRLIRKIHSDRLAGSGVCTNFEKYRVEFDDL</sequence>
<dbReference type="Pfam" id="PF03641">
    <property type="entry name" value="Lysine_decarbox"/>
    <property type="match status" value="1"/>
</dbReference>
<evidence type="ECO:0000313" key="4">
    <source>
        <dbReference type="EMBL" id="HED31904.1"/>
    </source>
</evidence>
<evidence type="ECO:0000256" key="1">
    <source>
        <dbReference type="ARBA" id="ARBA00000274"/>
    </source>
</evidence>
<dbReference type="AlphaFoldDB" id="A0A831SSS0"/>
<reference evidence="4" key="1">
    <citation type="journal article" date="2020" name="mSystems">
        <title>Genome- and Community-Level Interaction Insights into Carbon Utilization and Element Cycling Functions of Hydrothermarchaeota in Hydrothermal Sediment.</title>
        <authorList>
            <person name="Zhou Z."/>
            <person name="Liu Y."/>
            <person name="Xu W."/>
            <person name="Pan J."/>
            <person name="Luo Z.H."/>
            <person name="Li M."/>
        </authorList>
    </citation>
    <scope>NUCLEOTIDE SEQUENCE [LARGE SCALE GENOMIC DNA]</scope>
    <source>
        <strain evidence="4">SpSt-1181</strain>
    </source>
</reference>
<dbReference type="InterPro" id="IPR052341">
    <property type="entry name" value="LOG_family_nucleotidases"/>
</dbReference>
<evidence type="ECO:0000256" key="3">
    <source>
        <dbReference type="ARBA" id="ARBA00031983"/>
    </source>
</evidence>
<accession>A0A831SSS0</accession>
<name>A0A831SSS0_PROAE</name>
<gene>
    <name evidence="4" type="ORF">ENN50_09570</name>
</gene>
<dbReference type="Proteomes" id="UP000886335">
    <property type="component" value="Unassembled WGS sequence"/>
</dbReference>
<dbReference type="EC" id="3.2.2.4" evidence="2"/>
<comment type="caution">
    <text evidence="4">The sequence shown here is derived from an EMBL/GenBank/DDBJ whole genome shotgun (WGS) entry which is preliminary data.</text>
</comment>
<dbReference type="EMBL" id="DSBW01000217">
    <property type="protein sequence ID" value="HED31904.1"/>
    <property type="molecule type" value="Genomic_DNA"/>
</dbReference>
<evidence type="ECO:0000256" key="2">
    <source>
        <dbReference type="ARBA" id="ARBA00011985"/>
    </source>
</evidence>
<protein>
    <recommendedName>
        <fullName evidence="3">AMP nucleosidase</fullName>
        <ecNumber evidence="2">3.2.2.4</ecNumber>
    </recommendedName>
    <alternativeName>
        <fullName evidence="3">AMP nucleosidase</fullName>
    </alternativeName>
</protein>
<dbReference type="Gene3D" id="3.40.50.450">
    <property type="match status" value="1"/>
</dbReference>
<comment type="catalytic activity">
    <reaction evidence="1">
        <text>AMP + H2O = D-ribose 5-phosphate + adenine</text>
        <dbReference type="Rhea" id="RHEA:20129"/>
        <dbReference type="ChEBI" id="CHEBI:15377"/>
        <dbReference type="ChEBI" id="CHEBI:16708"/>
        <dbReference type="ChEBI" id="CHEBI:78346"/>
        <dbReference type="ChEBI" id="CHEBI:456215"/>
        <dbReference type="EC" id="3.2.2.4"/>
    </reaction>
</comment>
<dbReference type="SUPFAM" id="SSF102405">
    <property type="entry name" value="MCP/YpsA-like"/>
    <property type="match status" value="1"/>
</dbReference>
<dbReference type="PANTHER" id="PTHR43393">
    <property type="entry name" value="CYTOKININ RIBOSIDE 5'-MONOPHOSPHATE PHOSPHORIBOHYDROLASE"/>
    <property type="match status" value="1"/>
</dbReference>
<dbReference type="GO" id="GO:0005829">
    <property type="term" value="C:cytosol"/>
    <property type="evidence" value="ECO:0007669"/>
    <property type="project" value="TreeGrafter"/>
</dbReference>
<dbReference type="GO" id="GO:0008714">
    <property type="term" value="F:AMP nucleosidase activity"/>
    <property type="evidence" value="ECO:0007669"/>
    <property type="project" value="UniProtKB-EC"/>
</dbReference>
<dbReference type="InterPro" id="IPR031100">
    <property type="entry name" value="LOG_fam"/>
</dbReference>
<dbReference type="PANTHER" id="PTHR43393:SF3">
    <property type="entry name" value="LYSINE DECARBOXYLASE-LIKE PROTEIN"/>
    <property type="match status" value="1"/>
</dbReference>
<proteinExistence type="predicted"/>
<organism evidence="4">
    <name type="scientific">Prosthecochloris aestuarii</name>
    <dbReference type="NCBI Taxonomy" id="1102"/>
    <lineage>
        <taxon>Bacteria</taxon>
        <taxon>Pseudomonadati</taxon>
        <taxon>Chlorobiota</taxon>
        <taxon>Chlorobiia</taxon>
        <taxon>Chlorobiales</taxon>
        <taxon>Chlorobiaceae</taxon>
        <taxon>Prosthecochloris</taxon>
    </lineage>
</organism>